<dbReference type="EMBL" id="AEVN01000089">
    <property type="protein sequence ID" value="EFY04269.1"/>
    <property type="molecule type" value="Genomic_DNA"/>
</dbReference>
<dbReference type="Pfam" id="PF01019">
    <property type="entry name" value="G_glu_transpept"/>
    <property type="match status" value="1"/>
</dbReference>
<protein>
    <submittedName>
        <fullName evidence="1">Putative gamma-glutamyltransferase</fullName>
    </submittedName>
</protein>
<keyword evidence="2" id="KW-1185">Reference proteome</keyword>
<reference evidence="1 2" key="1">
    <citation type="submission" date="2011-01" db="EMBL/GenBank/DDBJ databases">
        <authorList>
            <person name="Weinstock G."/>
            <person name="Sodergren E."/>
            <person name="Clifton S."/>
            <person name="Fulton L."/>
            <person name="Fulton B."/>
            <person name="Courtney L."/>
            <person name="Fronick C."/>
            <person name="Harrison M."/>
            <person name="Strong C."/>
            <person name="Farmer C."/>
            <person name="Delahaunty K."/>
            <person name="Markovic C."/>
            <person name="Hall O."/>
            <person name="Minx P."/>
            <person name="Tomlinson C."/>
            <person name="Mitreva M."/>
            <person name="Hou S."/>
            <person name="Chen J."/>
            <person name="Wollam A."/>
            <person name="Pepin K.H."/>
            <person name="Johnson M."/>
            <person name="Bhonagiri V."/>
            <person name="Zhang X."/>
            <person name="Suruliraj S."/>
            <person name="Warren W."/>
            <person name="Chinwalla A."/>
            <person name="Mardis E.R."/>
            <person name="Wilson R.K."/>
        </authorList>
    </citation>
    <scope>NUCLEOTIDE SEQUENCE [LARGE SCALE GENOMIC DNA]</scope>
    <source>
        <strain evidence="1 2">YIT 12067</strain>
    </source>
</reference>
<dbReference type="InterPro" id="IPR052896">
    <property type="entry name" value="GGT-like_enzyme"/>
</dbReference>
<dbReference type="PRINTS" id="PR01210">
    <property type="entry name" value="GGTRANSPTASE"/>
</dbReference>
<sequence length="538" mass="59382">MQMQFDGQQYPYASRRRVVYGRRGMVCTSQPLASQAGLQILQQGGNAIDAAIATAICQTVVEPTNNGLGSDCFAIVWVKNKLYGINGSGYAPQNLTAEAVRAAGHTDKMPFRGWQAVTVPGAPSAWAELHKRFGRLNFAQLFASAIDYAENGYPVSPIVARFWQEGIEALAPYKDNPAVAPWFATFAPKGVAPRTGELVRLPDHAKTLRLLAESYCESYYRGELAEKIVDFSEKTGGYLTLADLADYRAEFVEPVHINYRGYDVWEMPPNGHGITALMALNILKGFEFDGRDSVATLHKQIEAMKLAFADGMQYIADPRYMRTKVEAMLSEEYAAKRRALIGEQALLPEAGKPFCGGTVYLCTADNEGNMVSFIQSNYKDFGSGVVLPGYGINFNDRGAGFSLDESSDDFLLPRKKPYHTIIPGFLTKDGEAVGPFGVMGAYMQPQGHVQVLMNTIDFLLNPQAALDAPRWQWIDGREVWLEDRFAPEVVEQLRKQGHDVRVMSDYTSFGRGEIIWRCADGVLAGATEQRADGTVAAW</sequence>
<keyword evidence="1" id="KW-0808">Transferase</keyword>
<name>E8LFX5_9FIRM</name>
<dbReference type="Gene3D" id="3.60.20.40">
    <property type="match status" value="1"/>
</dbReference>
<accession>E8LFX5</accession>
<dbReference type="PANTHER" id="PTHR43881:SF1">
    <property type="entry name" value="GAMMA-GLUTAMYLTRANSPEPTIDASE (AFU_ORTHOLOGUE AFUA_4G13580)"/>
    <property type="match status" value="1"/>
</dbReference>
<dbReference type="MEROPS" id="T03.025"/>
<dbReference type="eggNOG" id="COG0405">
    <property type="taxonomic scope" value="Bacteria"/>
</dbReference>
<dbReference type="GO" id="GO:0016740">
    <property type="term" value="F:transferase activity"/>
    <property type="evidence" value="ECO:0007669"/>
    <property type="project" value="UniProtKB-KW"/>
</dbReference>
<dbReference type="Gene3D" id="1.10.246.130">
    <property type="match status" value="1"/>
</dbReference>
<dbReference type="Proteomes" id="UP000004923">
    <property type="component" value="Unassembled WGS sequence"/>
</dbReference>
<proteinExistence type="predicted"/>
<dbReference type="PANTHER" id="PTHR43881">
    <property type="entry name" value="GAMMA-GLUTAMYLTRANSPEPTIDASE (AFU_ORTHOLOGUE AFUA_4G13580)"/>
    <property type="match status" value="1"/>
</dbReference>
<gene>
    <name evidence="1" type="ORF">HMPREF9443_01769</name>
</gene>
<dbReference type="AlphaFoldDB" id="E8LFX5"/>
<evidence type="ECO:0000313" key="1">
    <source>
        <dbReference type="EMBL" id="EFY04269.1"/>
    </source>
</evidence>
<dbReference type="SUPFAM" id="SSF56235">
    <property type="entry name" value="N-terminal nucleophile aminohydrolases (Ntn hydrolases)"/>
    <property type="match status" value="1"/>
</dbReference>
<dbReference type="InterPro" id="IPR043138">
    <property type="entry name" value="GGT_lsub"/>
</dbReference>
<dbReference type="InterPro" id="IPR043137">
    <property type="entry name" value="GGT_ssub_C"/>
</dbReference>
<organism evidence="1 2">
    <name type="scientific">Phascolarctobacterium succinatutens YIT 12067</name>
    <dbReference type="NCBI Taxonomy" id="626939"/>
    <lineage>
        <taxon>Bacteria</taxon>
        <taxon>Bacillati</taxon>
        <taxon>Bacillota</taxon>
        <taxon>Negativicutes</taxon>
        <taxon>Acidaminococcales</taxon>
        <taxon>Acidaminococcaceae</taxon>
        <taxon>Phascolarctobacterium</taxon>
    </lineage>
</organism>
<evidence type="ECO:0000313" key="2">
    <source>
        <dbReference type="Proteomes" id="UP000004923"/>
    </source>
</evidence>
<comment type="caution">
    <text evidence="1">The sequence shown here is derived from an EMBL/GenBank/DDBJ whole genome shotgun (WGS) entry which is preliminary data.</text>
</comment>
<dbReference type="HOGENOM" id="CLU_014813_3_1_9"/>
<dbReference type="InterPro" id="IPR029055">
    <property type="entry name" value="Ntn_hydrolases_N"/>
</dbReference>